<dbReference type="EMBL" id="AP022314">
    <property type="protein sequence ID" value="BBU21824.1"/>
    <property type="molecule type" value="Genomic_DNA"/>
</dbReference>
<organism evidence="1 2">
    <name type="scientific">Mycobacterium xenopi</name>
    <dbReference type="NCBI Taxonomy" id="1789"/>
    <lineage>
        <taxon>Bacteria</taxon>
        <taxon>Bacillati</taxon>
        <taxon>Actinomycetota</taxon>
        <taxon>Actinomycetes</taxon>
        <taxon>Mycobacteriales</taxon>
        <taxon>Mycobacteriaceae</taxon>
        <taxon>Mycobacterium</taxon>
    </lineage>
</organism>
<proteinExistence type="predicted"/>
<evidence type="ECO:0000313" key="2">
    <source>
        <dbReference type="Proteomes" id="UP000464624"/>
    </source>
</evidence>
<dbReference type="AlphaFoldDB" id="A0AAD1H1P3"/>
<sequence length="295" mass="30766">MIPTQSAVRAYDVSHLTEHASHWRELAERRRSVVGTINAQAKSLDWEGQGDEAMKAAMSQHLSTAEQEAELLHTAAQTAERGASVLHQQQQSILSTVDQAHQSGFAVGEDWSVTDAMYRPGSMGWYARFPTAHAIAADLRTQVATFTGQEYQTATDVAQAAGDLGGEGAVHGRIQDGNYHPGQGHIMAVDNGTGGNNNAPQPPPAVKITPHQTPPSVINMHAGEQLDSGRHQCSGWDVTKDVGEAVGGPLLVTGSILGGIAASPLGPPEWAMAIGGVLTGGATTIDGFGNLAGCG</sequence>
<dbReference type="SUPFAM" id="SSF140453">
    <property type="entry name" value="EsxAB dimer-like"/>
    <property type="match status" value="1"/>
</dbReference>
<dbReference type="Proteomes" id="UP000464624">
    <property type="component" value="Chromosome"/>
</dbReference>
<accession>A0AAD1H1P3</accession>
<protein>
    <submittedName>
        <fullName evidence="1">Uncharacterized protein</fullName>
    </submittedName>
</protein>
<dbReference type="KEGG" id="mxe:MYXE_16130"/>
<dbReference type="RefSeq" id="WP_085195171.1">
    <property type="nucleotide sequence ID" value="NZ_AP022314.1"/>
</dbReference>
<gene>
    <name evidence="1" type="ORF">MYXE_16130</name>
</gene>
<reference evidence="1 2" key="1">
    <citation type="submission" date="2019-12" db="EMBL/GenBank/DDBJ databases">
        <title>Complete genome sequence of Mycolicibacterium xenopi str. JCM15661T.</title>
        <authorList>
            <person name="Yoshida M."/>
            <person name="Fukano H."/>
            <person name="Asakura T."/>
            <person name="Hoshino Y."/>
        </authorList>
    </citation>
    <scope>NUCLEOTIDE SEQUENCE [LARGE SCALE GENOMIC DNA]</scope>
    <source>
        <strain evidence="1 2">JCM 15661T</strain>
    </source>
</reference>
<dbReference type="InterPro" id="IPR036689">
    <property type="entry name" value="ESAT-6-like_sf"/>
</dbReference>
<evidence type="ECO:0000313" key="1">
    <source>
        <dbReference type="EMBL" id="BBU21824.1"/>
    </source>
</evidence>
<name>A0AAD1H1P3_MYCXE</name>